<name>A0A1B9QWL3_9VIBR</name>
<comment type="caution">
    <text evidence="1">The sequence shown here is derived from an EMBL/GenBank/DDBJ whole genome shotgun (WGS) entry which is preliminary data.</text>
</comment>
<organism evidence="1 2">
    <name type="scientific">Vibrio genomosp. F10</name>
    <dbReference type="NCBI Taxonomy" id="723171"/>
    <lineage>
        <taxon>Bacteria</taxon>
        <taxon>Pseudomonadati</taxon>
        <taxon>Pseudomonadota</taxon>
        <taxon>Gammaproteobacteria</taxon>
        <taxon>Vibrionales</taxon>
        <taxon>Vibrionaceae</taxon>
        <taxon>Vibrio</taxon>
    </lineage>
</organism>
<reference evidence="2" key="1">
    <citation type="submission" date="2016-06" db="EMBL/GenBank/DDBJ databases">
        <authorList>
            <person name="Hehemann J.-H."/>
            <person name="Arevalo P."/>
            <person name="Datta M.S."/>
            <person name="Polz M.F."/>
        </authorList>
    </citation>
    <scope>NUCLEOTIDE SEQUENCE [LARGE SCALE GENOMIC DNA]</scope>
    <source>
        <strain evidence="2">9CSC122</strain>
    </source>
</reference>
<gene>
    <name evidence="1" type="ORF">A6E14_13370</name>
</gene>
<keyword evidence="2" id="KW-1185">Reference proteome</keyword>
<dbReference type="RefSeq" id="WP_017034047.1">
    <property type="nucleotide sequence ID" value="NZ_JBNGCH010000701.1"/>
</dbReference>
<dbReference type="Proteomes" id="UP000093173">
    <property type="component" value="Unassembled WGS sequence"/>
</dbReference>
<evidence type="ECO:0008006" key="3">
    <source>
        <dbReference type="Google" id="ProtNLM"/>
    </source>
</evidence>
<dbReference type="EMBL" id="MAJZ01000701">
    <property type="protein sequence ID" value="OCH74057.1"/>
    <property type="molecule type" value="Genomic_DNA"/>
</dbReference>
<evidence type="ECO:0000313" key="1">
    <source>
        <dbReference type="EMBL" id="OCH74057.1"/>
    </source>
</evidence>
<dbReference type="AlphaFoldDB" id="A0A1B9QWL3"/>
<sequence length="135" mass="14977">MKKLIPFFTLVASFSSYSEEASSPTHFSVGMAVDQQLSVVVELDSQYRFTIGNTGAAFDYIIERGVFESDSPLSWYVGAGAWGEWEHDFGVRVPLGLSVELPKGWDMYAQVHPELNLYKSPELQIGAAVGIKYAF</sequence>
<evidence type="ECO:0000313" key="2">
    <source>
        <dbReference type="Proteomes" id="UP000093173"/>
    </source>
</evidence>
<proteinExistence type="predicted"/>
<accession>A0A1B9QWL3</accession>
<protein>
    <recommendedName>
        <fullName evidence="3">Outer membrane protein beta-barrel domain-containing protein</fullName>
    </recommendedName>
</protein>